<gene>
    <name evidence="1" type="ORF">PSTT_04853</name>
</gene>
<dbReference type="Proteomes" id="UP000239156">
    <property type="component" value="Unassembled WGS sequence"/>
</dbReference>
<dbReference type="VEuPathDB" id="FungiDB:PSTT_04853"/>
<protein>
    <submittedName>
        <fullName evidence="1">Uncharacterized protein</fullName>
    </submittedName>
</protein>
<proteinExistence type="predicted"/>
<evidence type="ECO:0000313" key="2">
    <source>
        <dbReference type="Proteomes" id="UP000239156"/>
    </source>
</evidence>
<keyword evidence="2" id="KW-1185">Reference proteome</keyword>
<accession>A0A2S4VR78</accession>
<comment type="caution">
    <text evidence="1">The sequence shown here is derived from an EMBL/GenBank/DDBJ whole genome shotgun (WGS) entry which is preliminary data.</text>
</comment>
<organism evidence="1 2">
    <name type="scientific">Puccinia striiformis</name>
    <dbReference type="NCBI Taxonomy" id="27350"/>
    <lineage>
        <taxon>Eukaryota</taxon>
        <taxon>Fungi</taxon>
        <taxon>Dikarya</taxon>
        <taxon>Basidiomycota</taxon>
        <taxon>Pucciniomycotina</taxon>
        <taxon>Pucciniomycetes</taxon>
        <taxon>Pucciniales</taxon>
        <taxon>Pucciniaceae</taxon>
        <taxon>Puccinia</taxon>
    </lineage>
</organism>
<reference evidence="1" key="1">
    <citation type="submission" date="2017-12" db="EMBL/GenBank/DDBJ databases">
        <title>Gene loss provides genomic basis for host adaptation in cereal stripe rust fungi.</title>
        <authorList>
            <person name="Xia C."/>
        </authorList>
    </citation>
    <scope>NUCLEOTIDE SEQUENCE [LARGE SCALE GENOMIC DNA]</scope>
    <source>
        <strain evidence="1">93-210</strain>
    </source>
</reference>
<name>A0A2S4VR78_9BASI</name>
<evidence type="ECO:0000313" key="1">
    <source>
        <dbReference type="EMBL" id="POW12021.1"/>
    </source>
</evidence>
<sequence>MWCRELLKHTEALLVLIELHIVPDSEFDLPQNTFATHFSPFGREQFHSIVEEMEEEQVALADWSDSGSSNSDPPL</sequence>
<dbReference type="EMBL" id="PKSL01000034">
    <property type="protein sequence ID" value="POW12021.1"/>
    <property type="molecule type" value="Genomic_DNA"/>
</dbReference>
<dbReference type="VEuPathDB" id="FungiDB:PSHT_03155"/>
<dbReference type="AlphaFoldDB" id="A0A2S4VR78"/>